<feature type="region of interest" description="Disordered" evidence="1">
    <location>
        <begin position="770"/>
        <end position="815"/>
    </location>
</feature>
<dbReference type="EMBL" id="JARIHO010000049">
    <property type="protein sequence ID" value="KAJ7321811.1"/>
    <property type="molecule type" value="Genomic_DNA"/>
</dbReference>
<gene>
    <name evidence="2" type="ORF">DFH08DRAFT_969698</name>
</gene>
<feature type="region of interest" description="Disordered" evidence="1">
    <location>
        <begin position="83"/>
        <end position="114"/>
    </location>
</feature>
<feature type="region of interest" description="Disordered" evidence="1">
    <location>
        <begin position="430"/>
        <end position="461"/>
    </location>
</feature>
<feature type="region of interest" description="Disordered" evidence="1">
    <location>
        <begin position="695"/>
        <end position="748"/>
    </location>
</feature>
<protein>
    <submittedName>
        <fullName evidence="2">Uncharacterized protein</fullName>
    </submittedName>
</protein>
<feature type="region of interest" description="Disordered" evidence="1">
    <location>
        <begin position="154"/>
        <end position="193"/>
    </location>
</feature>
<feature type="compositionally biased region" description="Polar residues" evidence="1">
    <location>
        <begin position="450"/>
        <end position="461"/>
    </location>
</feature>
<evidence type="ECO:0000256" key="1">
    <source>
        <dbReference type="SAM" id="MobiDB-lite"/>
    </source>
</evidence>
<proteinExistence type="predicted"/>
<accession>A0AAD6ZGW5</accession>
<dbReference type="Proteomes" id="UP001218218">
    <property type="component" value="Unassembled WGS sequence"/>
</dbReference>
<feature type="compositionally biased region" description="Acidic residues" evidence="1">
    <location>
        <begin position="777"/>
        <end position="795"/>
    </location>
</feature>
<feature type="compositionally biased region" description="Low complexity" evidence="1">
    <location>
        <begin position="600"/>
        <end position="613"/>
    </location>
</feature>
<feature type="compositionally biased region" description="Acidic residues" evidence="1">
    <location>
        <begin position="733"/>
        <end position="748"/>
    </location>
</feature>
<feature type="region of interest" description="Disordered" evidence="1">
    <location>
        <begin position="557"/>
        <end position="668"/>
    </location>
</feature>
<feature type="compositionally biased region" description="Acidic residues" evidence="1">
    <location>
        <begin position="173"/>
        <end position="188"/>
    </location>
</feature>
<keyword evidence="3" id="KW-1185">Reference proteome</keyword>
<name>A0AAD6ZGW5_9AGAR</name>
<sequence length="815" mass="88635">MSVANDNWMGLWINGMPEAGVLLLMKQKVPCFIVHEFPLETPVLHSAVPRPPTFFSFVEGTNVVYLVRNNTYQLLAESQGRPDSLFRAEDGRGEHVPTDPRNEERSSSIYMTSCPPWVPRPRPQVARMTVGGGGARTASGALVTSAAPGARRVARGGGARSASGALISAAPVESEEEDESEEDEESGEDSAPVFRIPSLPVYMLPTPAASNDHWERFGSPVPRYPFFIESGNRWTPKKLSHWMCPSQDGEARDFDKRAEAPHPSRLPHVEGKGKTLVVEDLEMEDKGLLSSDEEEGMEVDKFEEENPATNVVTLADTNQDISVQTFQALTRDAFSISHAHPLAILRAQGLIWVCFEDVTAGRRGFGVLGAVWKKMQIGFRPNGEFDKAALYTTDVWLREEDFDEDTPAPPYAPAVTTEQEVANVHLPTQPAVSASQAASATATEREVVNPTPSIQPAVSASQAAPEWGGLLELDWDAVSGSQATAPSPRETASGISGETASVSVAQQDSEQVEVRMSPPLAESEEEPSILPQVKEQPRQEEHVVTPPRLNTHPRVATATAGGYRPLPRLLPTEPRAMRNKGKGVVQPTLGERLSTPYPTRPESSRLPSESRLTNPTPSLAERLSRVSPPSLLDRMLPPPPPSNVAGPSSSQGLTNSTPPRGPRKLKKASGSLAGLLATRPDPSAIPSHFAVLLNRKTSQQDGRQTSRRWTVTEEGEEGSSNMTPEGDRRQEAEWETLTEETPEVEMPDAEMEELPLFALHVAASSGILHLVGRGESPEDQELPDAVQDNDNDEMADAPQRWTAEDDDDDLGMGPH</sequence>
<feature type="compositionally biased region" description="Polar residues" evidence="1">
    <location>
        <begin position="695"/>
        <end position="709"/>
    </location>
</feature>
<feature type="compositionally biased region" description="Low complexity" evidence="1">
    <location>
        <begin position="564"/>
        <end position="574"/>
    </location>
</feature>
<feature type="compositionally biased region" description="Basic and acidic residues" evidence="1">
    <location>
        <begin position="84"/>
        <end position="106"/>
    </location>
</feature>
<feature type="compositionally biased region" description="Acidic residues" evidence="1">
    <location>
        <begin position="804"/>
        <end position="815"/>
    </location>
</feature>
<evidence type="ECO:0000313" key="3">
    <source>
        <dbReference type="Proteomes" id="UP001218218"/>
    </source>
</evidence>
<dbReference type="AlphaFoldDB" id="A0AAD6ZGW5"/>
<evidence type="ECO:0000313" key="2">
    <source>
        <dbReference type="EMBL" id="KAJ7321811.1"/>
    </source>
</evidence>
<comment type="caution">
    <text evidence="2">The sequence shown here is derived from an EMBL/GenBank/DDBJ whole genome shotgun (WGS) entry which is preliminary data.</text>
</comment>
<feature type="compositionally biased region" description="Polar residues" evidence="1">
    <location>
        <begin position="493"/>
        <end position="509"/>
    </location>
</feature>
<feature type="compositionally biased region" description="Low complexity" evidence="1">
    <location>
        <begin position="430"/>
        <end position="442"/>
    </location>
</feature>
<reference evidence="2" key="1">
    <citation type="submission" date="2023-03" db="EMBL/GenBank/DDBJ databases">
        <title>Massive genome expansion in bonnet fungi (Mycena s.s.) driven by repeated elements and novel gene families across ecological guilds.</title>
        <authorList>
            <consortium name="Lawrence Berkeley National Laboratory"/>
            <person name="Harder C.B."/>
            <person name="Miyauchi S."/>
            <person name="Viragh M."/>
            <person name="Kuo A."/>
            <person name="Thoen E."/>
            <person name="Andreopoulos B."/>
            <person name="Lu D."/>
            <person name="Skrede I."/>
            <person name="Drula E."/>
            <person name="Henrissat B."/>
            <person name="Morin E."/>
            <person name="Kohler A."/>
            <person name="Barry K."/>
            <person name="LaButti K."/>
            <person name="Morin E."/>
            <person name="Salamov A."/>
            <person name="Lipzen A."/>
            <person name="Mereny Z."/>
            <person name="Hegedus B."/>
            <person name="Baldrian P."/>
            <person name="Stursova M."/>
            <person name="Weitz H."/>
            <person name="Taylor A."/>
            <person name="Grigoriev I.V."/>
            <person name="Nagy L.G."/>
            <person name="Martin F."/>
            <person name="Kauserud H."/>
        </authorList>
    </citation>
    <scope>NUCLEOTIDE SEQUENCE</scope>
    <source>
        <strain evidence="2">CBHHK002</strain>
    </source>
</reference>
<feature type="region of interest" description="Disordered" evidence="1">
    <location>
        <begin position="480"/>
        <end position="544"/>
    </location>
</feature>
<feature type="compositionally biased region" description="Low complexity" evidence="1">
    <location>
        <begin position="160"/>
        <end position="170"/>
    </location>
</feature>
<organism evidence="2 3">
    <name type="scientific">Mycena albidolilacea</name>
    <dbReference type="NCBI Taxonomy" id="1033008"/>
    <lineage>
        <taxon>Eukaryota</taxon>
        <taxon>Fungi</taxon>
        <taxon>Dikarya</taxon>
        <taxon>Basidiomycota</taxon>
        <taxon>Agaricomycotina</taxon>
        <taxon>Agaricomycetes</taxon>
        <taxon>Agaricomycetidae</taxon>
        <taxon>Agaricales</taxon>
        <taxon>Marasmiineae</taxon>
        <taxon>Mycenaceae</taxon>
        <taxon>Mycena</taxon>
    </lineage>
</organism>